<dbReference type="Gene3D" id="3.10.450.200">
    <property type="match status" value="1"/>
</dbReference>
<feature type="chain" id="PRO_5046473333" evidence="1">
    <location>
        <begin position="30"/>
        <end position="367"/>
    </location>
</feature>
<dbReference type="Pfam" id="PF11429">
    <property type="entry name" value="Colicin_D"/>
    <property type="match status" value="1"/>
</dbReference>
<proteinExistence type="predicted"/>
<evidence type="ECO:0000259" key="2">
    <source>
        <dbReference type="Pfam" id="PF09204"/>
    </source>
</evidence>
<evidence type="ECO:0000313" key="4">
    <source>
        <dbReference type="EMBL" id="MEE6258903.1"/>
    </source>
</evidence>
<dbReference type="InterPro" id="IPR037178">
    <property type="entry name" value="ColicinD_C_sf"/>
</dbReference>
<dbReference type="InterPro" id="IPR036471">
    <property type="entry name" value="Colicin_D_sf"/>
</dbReference>
<feature type="domain" description="Colicin D C-terminal" evidence="3">
    <location>
        <begin position="170"/>
        <end position="248"/>
    </location>
</feature>
<gene>
    <name evidence="4" type="ORF">V1633_10415</name>
</gene>
<keyword evidence="5" id="KW-1185">Reference proteome</keyword>
<dbReference type="Gene3D" id="1.20.120.650">
    <property type="entry name" value="Colicin D"/>
    <property type="match status" value="1"/>
</dbReference>
<organism evidence="4 5">
    <name type="scientific">Plantactinospora sonchi</name>
    <dbReference type="NCBI Taxonomy" id="1544735"/>
    <lineage>
        <taxon>Bacteria</taxon>
        <taxon>Bacillati</taxon>
        <taxon>Actinomycetota</taxon>
        <taxon>Actinomycetes</taxon>
        <taxon>Micromonosporales</taxon>
        <taxon>Micromonosporaceae</taxon>
        <taxon>Plantactinospora</taxon>
    </lineage>
</organism>
<dbReference type="InterPro" id="IPR038233">
    <property type="entry name" value="Colicin_D/E5_nuclease"/>
</dbReference>
<dbReference type="SUPFAM" id="SSF102824">
    <property type="entry name" value="Colicin D/E5 nuclease domain"/>
    <property type="match status" value="1"/>
</dbReference>
<dbReference type="RefSeq" id="WP_331214025.1">
    <property type="nucleotide sequence ID" value="NZ_JAZGQK010000007.1"/>
</dbReference>
<reference evidence="4 5" key="1">
    <citation type="submission" date="2024-01" db="EMBL/GenBank/DDBJ databases">
        <title>Genome insights into Plantactinospora sonchi sp. nov.</title>
        <authorList>
            <person name="Wang L."/>
        </authorList>
    </citation>
    <scope>NUCLEOTIDE SEQUENCE [LARGE SCALE GENOMIC DNA]</scope>
    <source>
        <strain evidence="4 5">NEAU-QY2</strain>
    </source>
</reference>
<feature type="domain" description="Colicin D immunity protein" evidence="2">
    <location>
        <begin position="283"/>
        <end position="362"/>
    </location>
</feature>
<evidence type="ECO:0000313" key="5">
    <source>
        <dbReference type="Proteomes" id="UP001332243"/>
    </source>
</evidence>
<dbReference type="Pfam" id="PF09204">
    <property type="entry name" value="Colicin_immun"/>
    <property type="match status" value="1"/>
</dbReference>
<dbReference type="InterPro" id="IPR024440">
    <property type="entry name" value="ColicinD_C"/>
</dbReference>
<dbReference type="Proteomes" id="UP001332243">
    <property type="component" value="Unassembled WGS sequence"/>
</dbReference>
<keyword evidence="1" id="KW-0732">Signal</keyword>
<dbReference type="EMBL" id="JAZGQK010000007">
    <property type="protein sequence ID" value="MEE6258903.1"/>
    <property type="molecule type" value="Genomic_DNA"/>
</dbReference>
<accession>A0ABU7RQX0</accession>
<evidence type="ECO:0000259" key="3">
    <source>
        <dbReference type="Pfam" id="PF11429"/>
    </source>
</evidence>
<comment type="caution">
    <text evidence="4">The sequence shown here is derived from an EMBL/GenBank/DDBJ whole genome shotgun (WGS) entry which is preliminary data.</text>
</comment>
<protein>
    <submittedName>
        <fullName evidence="4">Colicin D domain-containing protein</fullName>
    </submittedName>
</protein>
<dbReference type="InterPro" id="IPR015287">
    <property type="entry name" value="Colicin_D_immunity_dom"/>
</dbReference>
<feature type="signal peptide" evidence="1">
    <location>
        <begin position="1"/>
        <end position="29"/>
    </location>
</feature>
<name>A0ABU7RQX0_9ACTN</name>
<sequence>MRTRITRGLAVLASAATLLAVGLGSPASAASDDPPVPYPVLGYQLSVDGANPAAIELESEVELEALLQNGFNVPALVHYRFSVHCYEGAEVQSPDMVVLVPPAPYIGGGVKVPVEYDITVPWDCVAQTNPLWGYNGYFYLETGRAEDDYNQASIIFFSIKLPEFTATPYQLQKKYKHAKVFDITANYNPAMGLVFGQALRDFVAAPGTLRVTGTYRGAPSILSYNPTDRRVVVQSIDGAFVTALRMSPTKLWHVQRDRALGGSGSNRSADESDVSAGSAGPTVYLALLEDFVEGRTTADQFEVGFLDAFRTDDVQHPAATSAVLDALFFPVDVYYGDPALRAEGDIDADQLKTAATAALASLGAAVN</sequence>
<evidence type="ECO:0000256" key="1">
    <source>
        <dbReference type="SAM" id="SignalP"/>
    </source>
</evidence>